<keyword evidence="5" id="KW-0547">Nucleotide-binding</keyword>
<dbReference type="PROSITE" id="PS50893">
    <property type="entry name" value="ABC_TRANSPORTER_2"/>
    <property type="match status" value="1"/>
</dbReference>
<evidence type="ECO:0000259" key="10">
    <source>
        <dbReference type="PROSITE" id="PS50893"/>
    </source>
</evidence>
<evidence type="ECO:0000256" key="6">
    <source>
        <dbReference type="ARBA" id="ARBA00022840"/>
    </source>
</evidence>
<dbReference type="RefSeq" id="WP_066674266.1">
    <property type="nucleotide sequence ID" value="NZ_CABMIZ010000004.1"/>
</dbReference>
<dbReference type="Gene3D" id="3.40.50.300">
    <property type="entry name" value="P-loop containing nucleotide triphosphate hydrolases"/>
    <property type="match status" value="1"/>
</dbReference>
<dbReference type="KEGG" id="csep:CP523_10335"/>
<dbReference type="CDD" id="cd03214">
    <property type="entry name" value="ABC_Iron-Siderophores_B12_Hemin"/>
    <property type="match status" value="1"/>
</dbReference>
<dbReference type="FunFam" id="3.40.50.300:FF:000134">
    <property type="entry name" value="Iron-enterobactin ABC transporter ATP-binding protein"/>
    <property type="match status" value="1"/>
</dbReference>
<dbReference type="OrthoDB" id="9799337at2"/>
<dbReference type="Proteomes" id="UP000280586">
    <property type="component" value="Chromosome"/>
</dbReference>
<reference evidence="12" key="2">
    <citation type="submission" date="2022-06" db="EMBL/GenBank/DDBJ databases">
        <authorList>
            <person name="Holder M.E."/>
            <person name="Ajami N.J."/>
            <person name="Petrosino J.F."/>
        </authorList>
    </citation>
    <scope>NUCLEOTIDE SEQUENCE</scope>
    <source>
        <strain evidence="12">RMA 8861</strain>
    </source>
</reference>
<keyword evidence="8" id="KW-0406">Ion transport</keyword>
<organism evidence="11 13">
    <name type="scientific">Clostridium septicum</name>
    <dbReference type="NCBI Taxonomy" id="1504"/>
    <lineage>
        <taxon>Bacteria</taxon>
        <taxon>Bacillati</taxon>
        <taxon>Bacillota</taxon>
        <taxon>Clostridia</taxon>
        <taxon>Eubacteriales</taxon>
        <taxon>Clostridiaceae</taxon>
        <taxon>Clostridium</taxon>
    </lineage>
</organism>
<keyword evidence="7" id="KW-0408">Iron</keyword>
<protein>
    <submittedName>
        <fullName evidence="11">ABC transporter ATP-binding protein</fullName>
    </submittedName>
</protein>
<dbReference type="AlphaFoldDB" id="A0A9N7PL01"/>
<evidence type="ECO:0000256" key="1">
    <source>
        <dbReference type="ARBA" id="ARBA00004202"/>
    </source>
</evidence>
<keyword evidence="6 11" id="KW-0067">ATP-binding</keyword>
<evidence type="ECO:0000256" key="2">
    <source>
        <dbReference type="ARBA" id="ARBA00022448"/>
    </source>
</evidence>
<dbReference type="InterPro" id="IPR027417">
    <property type="entry name" value="P-loop_NTPase"/>
</dbReference>
<dbReference type="InterPro" id="IPR003439">
    <property type="entry name" value="ABC_transporter-like_ATP-bd"/>
</dbReference>
<evidence type="ECO:0000256" key="8">
    <source>
        <dbReference type="ARBA" id="ARBA00023065"/>
    </source>
</evidence>
<dbReference type="InterPro" id="IPR051535">
    <property type="entry name" value="Siderophore_ABC-ATPase"/>
</dbReference>
<comment type="subcellular location">
    <subcellularLocation>
        <location evidence="1">Cell membrane</location>
        <topology evidence="1">Peripheral membrane protein</topology>
    </subcellularLocation>
</comment>
<dbReference type="EMBL" id="CP023671">
    <property type="protein sequence ID" value="AYE34767.1"/>
    <property type="molecule type" value="Genomic_DNA"/>
</dbReference>
<dbReference type="EMBL" id="CP099799">
    <property type="protein sequence ID" value="USS01361.1"/>
    <property type="molecule type" value="Genomic_DNA"/>
</dbReference>
<feature type="domain" description="ABC transporter" evidence="10">
    <location>
        <begin position="2"/>
        <end position="238"/>
    </location>
</feature>
<dbReference type="Pfam" id="PF00005">
    <property type="entry name" value="ABC_tran"/>
    <property type="match status" value="1"/>
</dbReference>
<reference evidence="11 13" key="1">
    <citation type="submission" date="2017-09" db="EMBL/GenBank/DDBJ databases">
        <authorList>
            <person name="Thomas P."/>
            <person name="Seyboldt C."/>
        </authorList>
    </citation>
    <scope>NUCLEOTIDE SEQUENCE [LARGE SCALE GENOMIC DNA]</scope>
    <source>
        <strain evidence="11 13">DSM 7534</strain>
    </source>
</reference>
<keyword evidence="3" id="KW-1003">Cell membrane</keyword>
<keyword evidence="4" id="KW-0410">Iron transport</keyword>
<dbReference type="PROSITE" id="PS00211">
    <property type="entry name" value="ABC_TRANSPORTER_1"/>
    <property type="match status" value="1"/>
</dbReference>
<sequence>MLIGKNISFSYDDKEFINNLDIKIEKGKITTIIGPNGSGKSTLLGMLCSVNKIKNGCIYIDGKNIINYKSKLLAQIIATVYQQNNVPEDIVVEDLVAYGRIPHKGYFEKNNENDYKIIEWAIKSTNVEHLKNKPISHLSGGEKQRVFIALALAQKPKVLFLDEPNTYLDIFNQIELLELVKKLNEENNITVVMVLHDINQAVKYSDNLVIMKNGKIMKFGKSEDIINAEIIESVYNVKGIVTEVAENEKYFIPISVVH</sequence>
<keyword evidence="14" id="KW-1185">Reference proteome</keyword>
<name>A0A9N7PL01_CLOSE</name>
<evidence type="ECO:0000256" key="7">
    <source>
        <dbReference type="ARBA" id="ARBA00023004"/>
    </source>
</evidence>
<evidence type="ECO:0000313" key="12">
    <source>
        <dbReference type="EMBL" id="USS01361.1"/>
    </source>
</evidence>
<gene>
    <name evidence="11" type="ORF">CP523_10335</name>
    <name evidence="12" type="ORF">NH397_02680</name>
</gene>
<accession>A0A9N7PL01</accession>
<dbReference type="SUPFAM" id="SSF52540">
    <property type="entry name" value="P-loop containing nucleoside triphosphate hydrolases"/>
    <property type="match status" value="1"/>
</dbReference>
<dbReference type="SMART" id="SM00382">
    <property type="entry name" value="AAA"/>
    <property type="match status" value="1"/>
</dbReference>
<dbReference type="GO" id="GO:0005524">
    <property type="term" value="F:ATP binding"/>
    <property type="evidence" value="ECO:0007669"/>
    <property type="project" value="UniProtKB-KW"/>
</dbReference>
<dbReference type="GO" id="GO:0005886">
    <property type="term" value="C:plasma membrane"/>
    <property type="evidence" value="ECO:0007669"/>
    <property type="project" value="UniProtKB-SubCell"/>
</dbReference>
<evidence type="ECO:0000256" key="9">
    <source>
        <dbReference type="ARBA" id="ARBA00023136"/>
    </source>
</evidence>
<dbReference type="GO" id="GO:0016887">
    <property type="term" value="F:ATP hydrolysis activity"/>
    <property type="evidence" value="ECO:0007669"/>
    <property type="project" value="InterPro"/>
</dbReference>
<dbReference type="InterPro" id="IPR003593">
    <property type="entry name" value="AAA+_ATPase"/>
</dbReference>
<keyword evidence="9" id="KW-0472">Membrane</keyword>
<dbReference type="Proteomes" id="UP001055437">
    <property type="component" value="Chromosome"/>
</dbReference>
<keyword evidence="2" id="KW-0813">Transport</keyword>
<evidence type="ECO:0000256" key="5">
    <source>
        <dbReference type="ARBA" id="ARBA00022741"/>
    </source>
</evidence>
<proteinExistence type="predicted"/>
<evidence type="ECO:0000256" key="4">
    <source>
        <dbReference type="ARBA" id="ARBA00022496"/>
    </source>
</evidence>
<dbReference type="PANTHER" id="PTHR42771:SF10">
    <property type="entry name" value="FERRICHROME TRANSPORT ATP-BINDING PROTEIN FHUC"/>
    <property type="match status" value="1"/>
</dbReference>
<evidence type="ECO:0000313" key="13">
    <source>
        <dbReference type="Proteomes" id="UP000280586"/>
    </source>
</evidence>
<evidence type="ECO:0000313" key="14">
    <source>
        <dbReference type="Proteomes" id="UP001055437"/>
    </source>
</evidence>
<dbReference type="GO" id="GO:0006826">
    <property type="term" value="P:iron ion transport"/>
    <property type="evidence" value="ECO:0007669"/>
    <property type="project" value="UniProtKB-KW"/>
</dbReference>
<dbReference type="PANTHER" id="PTHR42771">
    <property type="entry name" value="IRON(3+)-HYDROXAMATE IMPORT ATP-BINDING PROTEIN FHUC"/>
    <property type="match status" value="1"/>
</dbReference>
<evidence type="ECO:0000256" key="3">
    <source>
        <dbReference type="ARBA" id="ARBA00022475"/>
    </source>
</evidence>
<dbReference type="GeneID" id="303561078"/>
<dbReference type="InterPro" id="IPR017871">
    <property type="entry name" value="ABC_transporter-like_CS"/>
</dbReference>
<evidence type="ECO:0000313" key="11">
    <source>
        <dbReference type="EMBL" id="AYE34767.1"/>
    </source>
</evidence>